<dbReference type="RefSeq" id="WP_307346240.1">
    <property type="nucleotide sequence ID" value="NZ_JAUSUD010000033.1"/>
</dbReference>
<keyword evidence="2" id="KW-1185">Reference proteome</keyword>
<proteinExistence type="predicted"/>
<evidence type="ECO:0000313" key="2">
    <source>
        <dbReference type="Proteomes" id="UP001234495"/>
    </source>
</evidence>
<dbReference type="Proteomes" id="UP001234495">
    <property type="component" value="Unassembled WGS sequence"/>
</dbReference>
<evidence type="ECO:0000313" key="1">
    <source>
        <dbReference type="EMBL" id="MDQ0233228.1"/>
    </source>
</evidence>
<reference evidence="1 2" key="1">
    <citation type="submission" date="2023-07" db="EMBL/GenBank/DDBJ databases">
        <title>Genomic Encyclopedia of Type Strains, Phase IV (KMG-IV): sequencing the most valuable type-strain genomes for metagenomic binning, comparative biology and taxonomic classification.</title>
        <authorList>
            <person name="Goeker M."/>
        </authorList>
    </citation>
    <scope>NUCLEOTIDE SEQUENCE [LARGE SCALE GENOMIC DNA]</scope>
    <source>
        <strain evidence="1 2">DSM 29005</strain>
    </source>
</reference>
<dbReference type="EMBL" id="JAUSUD010000033">
    <property type="protein sequence ID" value="MDQ0233228.1"/>
    <property type="molecule type" value="Genomic_DNA"/>
</dbReference>
<name>A0ABT9ZLS9_9BACI</name>
<sequence>MDEHNRTNEAILQGMLTVEKSLVDSGYSVDEVSKHIPYSAEELEGFLKRFEK</sequence>
<protein>
    <submittedName>
        <fullName evidence="1">Uncharacterized protein</fullName>
    </submittedName>
</protein>
<gene>
    <name evidence="1" type="ORF">J2S19_004570</name>
</gene>
<organism evidence="1 2">
    <name type="scientific">Metabacillus malikii</name>
    <dbReference type="NCBI Taxonomy" id="1504265"/>
    <lineage>
        <taxon>Bacteria</taxon>
        <taxon>Bacillati</taxon>
        <taxon>Bacillota</taxon>
        <taxon>Bacilli</taxon>
        <taxon>Bacillales</taxon>
        <taxon>Bacillaceae</taxon>
        <taxon>Metabacillus</taxon>
    </lineage>
</organism>
<accession>A0ABT9ZLS9</accession>
<comment type="caution">
    <text evidence="1">The sequence shown here is derived from an EMBL/GenBank/DDBJ whole genome shotgun (WGS) entry which is preliminary data.</text>
</comment>